<keyword evidence="2" id="KW-0812">Transmembrane</keyword>
<dbReference type="InterPro" id="IPR050491">
    <property type="entry name" value="AmpC-like"/>
</dbReference>
<feature type="transmembrane region" description="Helical" evidence="2">
    <location>
        <begin position="531"/>
        <end position="559"/>
    </location>
</feature>
<feature type="transmembrane region" description="Helical" evidence="2">
    <location>
        <begin position="473"/>
        <end position="494"/>
    </location>
</feature>
<dbReference type="Gene3D" id="3.40.710.10">
    <property type="entry name" value="DD-peptidase/beta-lactamase superfamily"/>
    <property type="match status" value="1"/>
</dbReference>
<reference evidence="5" key="1">
    <citation type="submission" date="2023-07" db="EMBL/GenBank/DDBJ databases">
        <title>30 novel species of actinomycetes from the DSMZ collection.</title>
        <authorList>
            <person name="Nouioui I."/>
        </authorList>
    </citation>
    <scope>NUCLEOTIDE SEQUENCE [LARGE SCALE GENOMIC DNA]</scope>
    <source>
        <strain evidence="5">DSM 45055</strain>
    </source>
</reference>
<feature type="transmembrane region" description="Helical" evidence="2">
    <location>
        <begin position="500"/>
        <end position="519"/>
    </location>
</feature>
<feature type="transmembrane region" description="Helical" evidence="2">
    <location>
        <begin position="435"/>
        <end position="457"/>
    </location>
</feature>
<dbReference type="SUPFAM" id="SSF56601">
    <property type="entry name" value="beta-lactamase/transpeptidase-like"/>
    <property type="match status" value="1"/>
</dbReference>
<name>A0ABU2KZE0_9ACTN</name>
<dbReference type="EMBL" id="JAVREK010000027">
    <property type="protein sequence ID" value="MDT0304635.1"/>
    <property type="molecule type" value="Genomic_DNA"/>
</dbReference>
<keyword evidence="5" id="KW-1185">Reference proteome</keyword>
<keyword evidence="2" id="KW-1133">Transmembrane helix</keyword>
<feature type="transmembrane region" description="Helical" evidence="2">
    <location>
        <begin position="57"/>
        <end position="76"/>
    </location>
</feature>
<evidence type="ECO:0000259" key="3">
    <source>
        <dbReference type="Pfam" id="PF00144"/>
    </source>
</evidence>
<dbReference type="EC" id="3.1.1.103" evidence="4"/>
<gene>
    <name evidence="4" type="ORF">RM446_21155</name>
</gene>
<keyword evidence="4" id="KW-0378">Hydrolase</keyword>
<keyword evidence="2" id="KW-0472">Membrane</keyword>
<evidence type="ECO:0000256" key="2">
    <source>
        <dbReference type="SAM" id="Phobius"/>
    </source>
</evidence>
<proteinExistence type="predicted"/>
<dbReference type="InterPro" id="IPR001466">
    <property type="entry name" value="Beta-lactam-related"/>
</dbReference>
<organism evidence="4 5">
    <name type="scientific">Streptomonospora wellingtoniae</name>
    <dbReference type="NCBI Taxonomy" id="3075544"/>
    <lineage>
        <taxon>Bacteria</taxon>
        <taxon>Bacillati</taxon>
        <taxon>Actinomycetota</taxon>
        <taxon>Actinomycetes</taxon>
        <taxon>Streptosporangiales</taxon>
        <taxon>Nocardiopsidaceae</taxon>
        <taxon>Streptomonospora</taxon>
    </lineage>
</organism>
<dbReference type="Pfam" id="PF00144">
    <property type="entry name" value="Beta-lactamase"/>
    <property type="match status" value="1"/>
</dbReference>
<evidence type="ECO:0000256" key="1">
    <source>
        <dbReference type="SAM" id="MobiDB-lite"/>
    </source>
</evidence>
<feature type="region of interest" description="Disordered" evidence="1">
    <location>
        <begin position="11"/>
        <end position="52"/>
    </location>
</feature>
<dbReference type="GO" id="GO:0016787">
    <property type="term" value="F:hydrolase activity"/>
    <property type="evidence" value="ECO:0007669"/>
    <property type="project" value="UniProtKB-KW"/>
</dbReference>
<evidence type="ECO:0000313" key="4">
    <source>
        <dbReference type="EMBL" id="MDT0304635.1"/>
    </source>
</evidence>
<dbReference type="InterPro" id="IPR012338">
    <property type="entry name" value="Beta-lactam/transpept-like"/>
</dbReference>
<dbReference type="Proteomes" id="UP001183226">
    <property type="component" value="Unassembled WGS sequence"/>
</dbReference>
<sequence length="560" mass="57988">MSWHFADIADYSTRPYGGDAGAMDPEQPYAHPSAPPPPEPPRARPRRPPAPRAPGRVWAVACVLGAVAAVAAYLVMPGKPPASGGPELKGDPALADSVAATIEGREDRVQSLVVLEVDGGRTRTLMGGTTASGESVTAQTPFETGSVYKVATAMTLADLAADGETSLDRTLGDVFPDLGFTSDATADITLEELATHRSGLPRIPAETMVAGAATPFTLTDPYRSMPPVLESLAAAAPVQGGPEWSYSNFGYAVLGAALAEEAGTPYPRLVRERVLDPLGMDDTVMRGADLEGLPEDAALPHAMPGKRAEPWKAPDYLPVGIGTWTTAADMEKLLRAVMDGTAPGAAATEPTHDGPSDETRIGLAWLTTDVGDGVDLVQHSGATYGSTAFIGFRGDRGAVVLSDSFTADAAVIGPRVLDTPDVAPLSESPRVGSTALGLAATLPLVLLPALLPVALMLRRRTLVGQRPLDRLRVVSMTAGASASLLAALVLGDWVSTPPAMWAASAGAVVAAGAVGVWHWPRLATEGGRWRWLHTAFFCLSVLVSAAVVLAAADALLAAYG</sequence>
<dbReference type="PANTHER" id="PTHR46825">
    <property type="entry name" value="D-ALANYL-D-ALANINE-CARBOXYPEPTIDASE/ENDOPEPTIDASE AMPH"/>
    <property type="match status" value="1"/>
</dbReference>
<dbReference type="PANTHER" id="PTHR46825:SF9">
    <property type="entry name" value="BETA-LACTAMASE-RELATED DOMAIN-CONTAINING PROTEIN"/>
    <property type="match status" value="1"/>
</dbReference>
<comment type="caution">
    <text evidence="4">The sequence shown here is derived from an EMBL/GenBank/DDBJ whole genome shotgun (WGS) entry which is preliminary data.</text>
</comment>
<protein>
    <submittedName>
        <fullName evidence="4">Serine hydrolase domain-containing protein</fullName>
        <ecNumber evidence="4">3.1.1.103</ecNumber>
    </submittedName>
</protein>
<dbReference type="RefSeq" id="WP_311547138.1">
    <property type="nucleotide sequence ID" value="NZ_JAVREK010000027.1"/>
</dbReference>
<accession>A0ABU2KZE0</accession>
<evidence type="ECO:0000313" key="5">
    <source>
        <dbReference type="Proteomes" id="UP001183226"/>
    </source>
</evidence>
<feature type="domain" description="Beta-lactamase-related" evidence="3">
    <location>
        <begin position="100"/>
        <end position="410"/>
    </location>
</feature>